<protein>
    <submittedName>
        <fullName evidence="8">Unannotated protein</fullName>
    </submittedName>
</protein>
<name>A0A6J7I0T4_9ZZZZ</name>
<accession>A0A6J7I0T4</accession>
<evidence type="ECO:0000256" key="4">
    <source>
        <dbReference type="ARBA" id="ARBA00022989"/>
    </source>
</evidence>
<dbReference type="EMBL" id="CAFBMW010000005">
    <property type="protein sequence ID" value="CAB4924321.1"/>
    <property type="molecule type" value="Genomic_DNA"/>
</dbReference>
<evidence type="ECO:0000256" key="3">
    <source>
        <dbReference type="ARBA" id="ARBA00022692"/>
    </source>
</evidence>
<dbReference type="GO" id="GO:0017004">
    <property type="term" value="P:cytochrome complex assembly"/>
    <property type="evidence" value="ECO:0007669"/>
    <property type="project" value="InterPro"/>
</dbReference>
<feature type="transmembrane region" description="Helical" evidence="6">
    <location>
        <begin position="104"/>
        <end position="124"/>
    </location>
</feature>
<feature type="transmembrane region" description="Helical" evidence="6">
    <location>
        <begin position="12"/>
        <end position="37"/>
    </location>
</feature>
<evidence type="ECO:0000256" key="5">
    <source>
        <dbReference type="ARBA" id="ARBA00023136"/>
    </source>
</evidence>
<organism evidence="8">
    <name type="scientific">freshwater metagenome</name>
    <dbReference type="NCBI Taxonomy" id="449393"/>
    <lineage>
        <taxon>unclassified sequences</taxon>
        <taxon>metagenomes</taxon>
        <taxon>ecological metagenomes</taxon>
    </lineage>
</organism>
<feature type="domain" description="Cytochrome C biogenesis protein transmembrane" evidence="7">
    <location>
        <begin position="14"/>
        <end position="215"/>
    </location>
</feature>
<comment type="subcellular location">
    <subcellularLocation>
        <location evidence="1">Membrane</location>
        <topology evidence="1">Multi-pass membrane protein</topology>
    </subcellularLocation>
</comment>
<evidence type="ECO:0000256" key="2">
    <source>
        <dbReference type="ARBA" id="ARBA00006143"/>
    </source>
</evidence>
<evidence type="ECO:0000313" key="8">
    <source>
        <dbReference type="EMBL" id="CAB4924321.1"/>
    </source>
</evidence>
<keyword evidence="4 6" id="KW-1133">Transmembrane helix</keyword>
<feature type="transmembrane region" description="Helical" evidence="6">
    <location>
        <begin position="182"/>
        <end position="204"/>
    </location>
</feature>
<dbReference type="AlphaFoldDB" id="A0A6J7I0T4"/>
<dbReference type="InterPro" id="IPR051790">
    <property type="entry name" value="Cytochrome_c-biogenesis_DsbD"/>
</dbReference>
<keyword evidence="3 6" id="KW-0812">Transmembrane</keyword>
<dbReference type="PANTHER" id="PTHR31272:SF4">
    <property type="entry name" value="CYTOCHROME C-TYPE BIOGENESIS PROTEIN HI_1454-RELATED"/>
    <property type="match status" value="1"/>
</dbReference>
<proteinExistence type="inferred from homology"/>
<dbReference type="Pfam" id="PF02683">
    <property type="entry name" value="DsbD_TM"/>
    <property type="match status" value="1"/>
</dbReference>
<reference evidence="8" key="1">
    <citation type="submission" date="2020-05" db="EMBL/GenBank/DDBJ databases">
        <authorList>
            <person name="Chiriac C."/>
            <person name="Salcher M."/>
            <person name="Ghai R."/>
            <person name="Kavagutti S V."/>
        </authorList>
    </citation>
    <scope>NUCLEOTIDE SEQUENCE</scope>
</reference>
<feature type="transmembrane region" description="Helical" evidence="6">
    <location>
        <begin position="145"/>
        <end position="170"/>
    </location>
</feature>
<feature type="transmembrane region" description="Helical" evidence="6">
    <location>
        <begin position="224"/>
        <end position="241"/>
    </location>
</feature>
<dbReference type="PANTHER" id="PTHR31272">
    <property type="entry name" value="CYTOCHROME C-TYPE BIOGENESIS PROTEIN HI_1454-RELATED"/>
    <property type="match status" value="1"/>
</dbReference>
<evidence type="ECO:0000256" key="6">
    <source>
        <dbReference type="SAM" id="Phobius"/>
    </source>
</evidence>
<dbReference type="InterPro" id="IPR003834">
    <property type="entry name" value="Cyt_c_assmbl_TM_dom"/>
</dbReference>
<feature type="transmembrane region" description="Helical" evidence="6">
    <location>
        <begin position="74"/>
        <end position="92"/>
    </location>
</feature>
<sequence length="259" mass="26609">MGGVQDVILDGSMLVALPVALVAGLLSFFTPCSLPLVPGYLSYVAGMAGTESEVARELAGGSPARRFRTVTGTALFVLGFAVVFASYGLAFGSLGSRLLAHQDVIVRVAGVMTIVFGLLFAGAAGRLPGVGRTLRLRLTPRMGLAGAPLLGAVFAIGWTPCIGPALAAVLTLATTTATAERGAVLSLGYAVGLGVPFLVTAMFLTRATRVFAWVRRRSTTITRAGGLLLVVVGLLQVSGVWSRGVAALQTLIVGWQAPL</sequence>
<evidence type="ECO:0000256" key="1">
    <source>
        <dbReference type="ARBA" id="ARBA00004141"/>
    </source>
</evidence>
<gene>
    <name evidence="8" type="ORF">UFOPK3662_00816</name>
</gene>
<comment type="similarity">
    <text evidence="2">Belongs to the DsbD family.</text>
</comment>
<keyword evidence="5 6" id="KW-0472">Membrane</keyword>
<dbReference type="GO" id="GO:0016020">
    <property type="term" value="C:membrane"/>
    <property type="evidence" value="ECO:0007669"/>
    <property type="project" value="UniProtKB-SubCell"/>
</dbReference>
<evidence type="ECO:0000259" key="7">
    <source>
        <dbReference type="Pfam" id="PF02683"/>
    </source>
</evidence>